<dbReference type="EMBL" id="JBHTJT010000007">
    <property type="protein sequence ID" value="MFD0978872.1"/>
    <property type="molecule type" value="Genomic_DNA"/>
</dbReference>
<dbReference type="PROSITE" id="PS00018">
    <property type="entry name" value="EF_HAND_1"/>
    <property type="match status" value="2"/>
</dbReference>
<feature type="compositionally biased region" description="Gly residues" evidence="1">
    <location>
        <begin position="154"/>
        <end position="170"/>
    </location>
</feature>
<gene>
    <name evidence="4" type="ORF">ACFQ2S_04340</name>
</gene>
<sequence>MKRTAFTAFAAALITAPAFAQQAPQQMPAPGENFLTTWDLDEDGQVTLEEIQIRRTDIFAGFDGDENGVLSAEEFDVLDAARMDGMQRPEGRGQQLGRGEQPLRREALDTNADGSITAEEYAAGAEAWLRVMDGNGDGVLTIDDFGRGAARAGMGQGQGRGNSQGMGQGQRQGQFAGQSMGQGNGQFAGQGNGQGREMMQGHGGQRMARDDMQRDGKWRDDMGRGGRDRDGKGQRQADRPAASGAFPTADGGLWIVDSRTGDILFCRSSVDSGAPAGFTPVCVEAKIQPE</sequence>
<dbReference type="Pfam" id="PF13202">
    <property type="entry name" value="EF-hand_5"/>
    <property type="match status" value="2"/>
</dbReference>
<feature type="signal peptide" evidence="2">
    <location>
        <begin position="1"/>
        <end position="20"/>
    </location>
</feature>
<evidence type="ECO:0000313" key="4">
    <source>
        <dbReference type="EMBL" id="MFD0978872.1"/>
    </source>
</evidence>
<dbReference type="Gene3D" id="1.10.238.10">
    <property type="entry name" value="EF-hand"/>
    <property type="match status" value="1"/>
</dbReference>
<organism evidence="4 5">
    <name type="scientific">Tropicimonas aquimaris</name>
    <dbReference type="NCBI Taxonomy" id="914152"/>
    <lineage>
        <taxon>Bacteria</taxon>
        <taxon>Pseudomonadati</taxon>
        <taxon>Pseudomonadota</taxon>
        <taxon>Alphaproteobacteria</taxon>
        <taxon>Rhodobacterales</taxon>
        <taxon>Roseobacteraceae</taxon>
        <taxon>Tropicimonas</taxon>
    </lineage>
</organism>
<feature type="compositionally biased region" description="Gly residues" evidence="1">
    <location>
        <begin position="180"/>
        <end position="194"/>
    </location>
</feature>
<dbReference type="InterPro" id="IPR018247">
    <property type="entry name" value="EF_Hand_1_Ca_BS"/>
</dbReference>
<feature type="region of interest" description="Disordered" evidence="1">
    <location>
        <begin position="151"/>
        <end position="251"/>
    </location>
</feature>
<proteinExistence type="predicted"/>
<dbReference type="RefSeq" id="WP_386073007.1">
    <property type="nucleotide sequence ID" value="NZ_JBHTJT010000007.1"/>
</dbReference>
<dbReference type="SUPFAM" id="SSF47473">
    <property type="entry name" value="EF-hand"/>
    <property type="match status" value="1"/>
</dbReference>
<reference evidence="5" key="1">
    <citation type="journal article" date="2019" name="Int. J. Syst. Evol. Microbiol.">
        <title>The Global Catalogue of Microorganisms (GCM) 10K type strain sequencing project: providing services to taxonomists for standard genome sequencing and annotation.</title>
        <authorList>
            <consortium name="The Broad Institute Genomics Platform"/>
            <consortium name="The Broad Institute Genome Sequencing Center for Infectious Disease"/>
            <person name="Wu L."/>
            <person name="Ma J."/>
        </authorList>
    </citation>
    <scope>NUCLEOTIDE SEQUENCE [LARGE SCALE GENOMIC DNA]</scope>
    <source>
        <strain evidence="5">CCUG 60524</strain>
    </source>
</reference>
<accession>A0ABW3IMS2</accession>
<dbReference type="InterPro" id="IPR002048">
    <property type="entry name" value="EF_hand_dom"/>
</dbReference>
<evidence type="ECO:0000256" key="1">
    <source>
        <dbReference type="SAM" id="MobiDB-lite"/>
    </source>
</evidence>
<evidence type="ECO:0000256" key="2">
    <source>
        <dbReference type="SAM" id="SignalP"/>
    </source>
</evidence>
<dbReference type="Proteomes" id="UP001597108">
    <property type="component" value="Unassembled WGS sequence"/>
</dbReference>
<comment type="caution">
    <text evidence="4">The sequence shown here is derived from an EMBL/GenBank/DDBJ whole genome shotgun (WGS) entry which is preliminary data.</text>
</comment>
<name>A0ABW3IMS2_9RHOB</name>
<protein>
    <recommendedName>
        <fullName evidence="3">EF-hand domain-containing protein</fullName>
    </recommendedName>
</protein>
<keyword evidence="5" id="KW-1185">Reference proteome</keyword>
<keyword evidence="2" id="KW-0732">Signal</keyword>
<evidence type="ECO:0000259" key="3">
    <source>
        <dbReference type="PROSITE" id="PS50222"/>
    </source>
</evidence>
<feature type="compositionally biased region" description="Basic and acidic residues" evidence="1">
    <location>
        <begin position="207"/>
        <end position="238"/>
    </location>
</feature>
<feature type="domain" description="EF-hand" evidence="3">
    <location>
        <begin position="120"/>
        <end position="155"/>
    </location>
</feature>
<feature type="region of interest" description="Disordered" evidence="1">
    <location>
        <begin position="87"/>
        <end position="112"/>
    </location>
</feature>
<dbReference type="PROSITE" id="PS50222">
    <property type="entry name" value="EF_HAND_2"/>
    <property type="match status" value="1"/>
</dbReference>
<dbReference type="InterPro" id="IPR011992">
    <property type="entry name" value="EF-hand-dom_pair"/>
</dbReference>
<evidence type="ECO:0000313" key="5">
    <source>
        <dbReference type="Proteomes" id="UP001597108"/>
    </source>
</evidence>
<feature type="chain" id="PRO_5047265801" description="EF-hand domain-containing protein" evidence="2">
    <location>
        <begin position="21"/>
        <end position="290"/>
    </location>
</feature>